<evidence type="ECO:0000256" key="4">
    <source>
        <dbReference type="SAM" id="Phobius"/>
    </source>
</evidence>
<dbReference type="InterPro" id="IPR004089">
    <property type="entry name" value="MCPsignal_dom"/>
</dbReference>
<evidence type="ECO:0000256" key="1">
    <source>
        <dbReference type="ARBA" id="ARBA00022500"/>
    </source>
</evidence>
<keyword evidence="4" id="KW-0472">Membrane</keyword>
<keyword evidence="1" id="KW-0145">Chemotaxis</keyword>
<dbReference type="Pfam" id="PF00672">
    <property type="entry name" value="HAMP"/>
    <property type="match status" value="2"/>
</dbReference>
<dbReference type="InterPro" id="IPR051310">
    <property type="entry name" value="MCP_chemotaxis"/>
</dbReference>
<dbReference type="PANTHER" id="PTHR43531:SF11">
    <property type="entry name" value="METHYL-ACCEPTING CHEMOTAXIS PROTEIN 3"/>
    <property type="match status" value="1"/>
</dbReference>
<dbReference type="PROSITE" id="PS50885">
    <property type="entry name" value="HAMP"/>
    <property type="match status" value="2"/>
</dbReference>
<gene>
    <name evidence="7" type="ORF">KOF26_13995</name>
</gene>
<accession>A0ABS6BMG6</accession>
<dbReference type="InterPro" id="IPR024478">
    <property type="entry name" value="HlyB_4HB_MCP"/>
</dbReference>
<feature type="transmembrane region" description="Helical" evidence="4">
    <location>
        <begin position="183"/>
        <end position="205"/>
    </location>
</feature>
<comment type="similarity">
    <text evidence="2">Belongs to the methyl-accepting chemotaxis (MCP) protein family.</text>
</comment>
<sequence length="602" mass="63835">MRIAIGFCAVLLLIPIISVIAANRVEVVNGNLVTMNDLNSVKQRYAINFRGSVHDRAIAVRDVVLAKDARELKTALDTIADREAKYAASAGPLDTMVAPDRAPAPEETSILASIKAVEQKTNPMVKAMIMHRQSGDVAAAGAVLAEARPQFDEWLRVINQFIDFEEARNKEIATDTRSRTQGFTWLILSFCLVAMGIGGGVYWWATGDVRKLSGMTGILAKLTGGEYSVAIPAADTNNEIGQLVRTMASFRERLLADKARDERTTQAIASMDRALERLAEGDLAGRIEAELEGEFVKLKSDFNKAVAALETTLGQVSQTSGEIRSGSALISDAADNLSQRTEQQAAGLQQTAATMNEITAMVRQTAEDAGRANGAVGEAQVEAHRSGEIVTRAVGAMGGIERSSAEISEIISVIDGIAFQTNLLALNAGVEAARAGDAGRGFAVVASEVRALAQRSAEAAKDVKSRITASSDQVAAGVELVGETGRALERISARVSEISNIVSSITESADRQATGLQQINIAMSEIDRVTQQNAGMVEETTAAARNLATEADQLAAQIARFQLGTQPGAPPLAKAPARRAAPAAPRLVGNTALAIEEDWSEF</sequence>
<organism evidence="7 8">
    <name type="scientific">Sphingomonas quercus</name>
    <dbReference type="NCBI Taxonomy" id="2842451"/>
    <lineage>
        <taxon>Bacteria</taxon>
        <taxon>Pseudomonadati</taxon>
        <taxon>Pseudomonadota</taxon>
        <taxon>Alphaproteobacteria</taxon>
        <taxon>Sphingomonadales</taxon>
        <taxon>Sphingomonadaceae</taxon>
        <taxon>Sphingomonas</taxon>
    </lineage>
</organism>
<evidence type="ECO:0000313" key="8">
    <source>
        <dbReference type="Proteomes" id="UP000776276"/>
    </source>
</evidence>
<dbReference type="Proteomes" id="UP000776276">
    <property type="component" value="Unassembled WGS sequence"/>
</dbReference>
<evidence type="ECO:0000256" key="2">
    <source>
        <dbReference type="ARBA" id="ARBA00029447"/>
    </source>
</evidence>
<dbReference type="Pfam" id="PF00015">
    <property type="entry name" value="MCPsignal"/>
    <property type="match status" value="1"/>
</dbReference>
<keyword evidence="8" id="KW-1185">Reference proteome</keyword>
<dbReference type="SMART" id="SM00283">
    <property type="entry name" value="MA"/>
    <property type="match status" value="1"/>
</dbReference>
<dbReference type="EMBL" id="JAHKRT010000007">
    <property type="protein sequence ID" value="MBU3078971.1"/>
    <property type="molecule type" value="Genomic_DNA"/>
</dbReference>
<evidence type="ECO:0000313" key="7">
    <source>
        <dbReference type="EMBL" id="MBU3078971.1"/>
    </source>
</evidence>
<dbReference type="SMART" id="SM00304">
    <property type="entry name" value="HAMP"/>
    <property type="match status" value="2"/>
</dbReference>
<name>A0ABS6BMG6_9SPHN</name>
<dbReference type="Pfam" id="PF12729">
    <property type="entry name" value="4HB_MCP_1"/>
    <property type="match status" value="1"/>
</dbReference>
<keyword evidence="4" id="KW-0812">Transmembrane</keyword>
<dbReference type="CDD" id="cd11386">
    <property type="entry name" value="MCP_signal"/>
    <property type="match status" value="1"/>
</dbReference>
<evidence type="ECO:0000259" key="5">
    <source>
        <dbReference type="PROSITE" id="PS50111"/>
    </source>
</evidence>
<proteinExistence type="inferred from homology"/>
<keyword evidence="3" id="KW-0807">Transducer</keyword>
<dbReference type="PROSITE" id="PS50111">
    <property type="entry name" value="CHEMOTAXIS_TRANSDUC_2"/>
    <property type="match status" value="1"/>
</dbReference>
<protein>
    <submittedName>
        <fullName evidence="7">Methyl-accepting chemotaxis protein</fullName>
    </submittedName>
</protein>
<feature type="domain" description="HAMP" evidence="6">
    <location>
        <begin position="209"/>
        <end position="259"/>
    </location>
</feature>
<evidence type="ECO:0000259" key="6">
    <source>
        <dbReference type="PROSITE" id="PS50885"/>
    </source>
</evidence>
<comment type="caution">
    <text evidence="7">The sequence shown here is derived from an EMBL/GenBank/DDBJ whole genome shotgun (WGS) entry which is preliminary data.</text>
</comment>
<dbReference type="InterPro" id="IPR003660">
    <property type="entry name" value="HAMP_dom"/>
</dbReference>
<evidence type="ECO:0000256" key="3">
    <source>
        <dbReference type="PROSITE-ProRule" id="PRU00284"/>
    </source>
</evidence>
<keyword evidence="4" id="KW-1133">Transmembrane helix</keyword>
<reference evidence="7 8" key="1">
    <citation type="submission" date="2021-06" db="EMBL/GenBank/DDBJ databases">
        <title>Sphingomonas sp. XMGL2, whole genome shotgun sequencing project.</title>
        <authorList>
            <person name="Zhao G."/>
            <person name="Shen L."/>
        </authorList>
    </citation>
    <scope>NUCLEOTIDE SEQUENCE [LARGE SCALE GENOMIC DNA]</scope>
    <source>
        <strain evidence="7 8">XMGL2</strain>
    </source>
</reference>
<feature type="domain" description="Methyl-accepting transducer" evidence="5">
    <location>
        <begin position="319"/>
        <end position="548"/>
    </location>
</feature>
<feature type="domain" description="HAMP" evidence="6">
    <location>
        <begin position="262"/>
        <end position="314"/>
    </location>
</feature>
<dbReference type="PANTHER" id="PTHR43531">
    <property type="entry name" value="PROTEIN ICFG"/>
    <property type="match status" value="1"/>
</dbReference>